<dbReference type="Proteomes" id="UP001165369">
    <property type="component" value="Unassembled WGS sequence"/>
</dbReference>
<dbReference type="RefSeq" id="WP_250058830.1">
    <property type="nucleotide sequence ID" value="NZ_JAMJPK010000001.1"/>
</dbReference>
<reference evidence="1" key="1">
    <citation type="submission" date="2022-05" db="EMBL/GenBank/DDBJ databases">
        <title>Halomonas geminus sp. nov. and Halomonas llamarensis sp. nov. isolated from high-altitude salars of the Atacama Desert.</title>
        <authorList>
            <person name="Hintersatz C."/>
            <person name="Rojas L.A."/>
            <person name="Wei T.-S."/>
            <person name="Kutschke S."/>
            <person name="Lehmann F."/>
            <person name="Jain R."/>
            <person name="Pollmann K."/>
        </authorList>
    </citation>
    <scope>NUCLEOTIDE SEQUENCE</scope>
    <source>
        <strain evidence="1">ATCH28</strain>
    </source>
</reference>
<accession>A0ABT0SVW2</accession>
<proteinExistence type="predicted"/>
<gene>
    <name evidence="1" type="ORF">M8009_00620</name>
</gene>
<dbReference type="EMBL" id="JAMJPK010000001">
    <property type="protein sequence ID" value="MCL7938806.1"/>
    <property type="molecule type" value="Genomic_DNA"/>
</dbReference>
<evidence type="ECO:0000313" key="1">
    <source>
        <dbReference type="EMBL" id="MCL7938806.1"/>
    </source>
</evidence>
<evidence type="ECO:0000313" key="2">
    <source>
        <dbReference type="Proteomes" id="UP001165369"/>
    </source>
</evidence>
<organism evidence="1 2">
    <name type="scientific">Halomonas gemina</name>
    <dbReference type="NCBI Taxonomy" id="2945105"/>
    <lineage>
        <taxon>Bacteria</taxon>
        <taxon>Pseudomonadati</taxon>
        <taxon>Pseudomonadota</taxon>
        <taxon>Gammaproteobacteria</taxon>
        <taxon>Oceanospirillales</taxon>
        <taxon>Halomonadaceae</taxon>
        <taxon>Halomonas</taxon>
    </lineage>
</organism>
<protein>
    <submittedName>
        <fullName evidence="1">Uncharacterized protein</fullName>
    </submittedName>
</protein>
<name>A0ABT0SVW2_9GAMM</name>
<sequence length="109" mass="11764">MKPIDLENAILIALRRCDGRAGSEGATVGRLHKLLAEGYAKAPIWREVANAVCRLERMGLVRLVGDETIGEDCHPTYVLSPAGNRAAHTARIQQHNAGVLNNEVDHGCA</sequence>
<comment type="caution">
    <text evidence="1">The sequence shown here is derived from an EMBL/GenBank/DDBJ whole genome shotgun (WGS) entry which is preliminary data.</text>
</comment>
<keyword evidence="2" id="KW-1185">Reference proteome</keyword>